<feature type="coiled-coil region" evidence="1">
    <location>
        <begin position="202"/>
        <end position="268"/>
    </location>
</feature>
<evidence type="ECO:0000256" key="1">
    <source>
        <dbReference type="SAM" id="Coils"/>
    </source>
</evidence>
<evidence type="ECO:0000313" key="4">
    <source>
        <dbReference type="Proteomes" id="UP001378592"/>
    </source>
</evidence>
<feature type="region of interest" description="Disordered" evidence="2">
    <location>
        <begin position="40"/>
        <end position="64"/>
    </location>
</feature>
<feature type="compositionally biased region" description="Polar residues" evidence="2">
    <location>
        <begin position="40"/>
        <end position="57"/>
    </location>
</feature>
<keyword evidence="4" id="KW-1185">Reference proteome</keyword>
<name>A0AAN9ZA18_9ORTH</name>
<evidence type="ECO:0000313" key="3">
    <source>
        <dbReference type="EMBL" id="KAK7868467.1"/>
    </source>
</evidence>
<dbReference type="Proteomes" id="UP001378592">
    <property type="component" value="Unassembled WGS sequence"/>
</dbReference>
<comment type="caution">
    <text evidence="3">The sequence shown here is derived from an EMBL/GenBank/DDBJ whole genome shotgun (WGS) entry which is preliminary data.</text>
</comment>
<accession>A0AAN9ZA18</accession>
<dbReference type="AlphaFoldDB" id="A0AAN9ZA18"/>
<evidence type="ECO:0000256" key="2">
    <source>
        <dbReference type="SAM" id="MobiDB-lite"/>
    </source>
</evidence>
<proteinExistence type="predicted"/>
<protein>
    <submittedName>
        <fullName evidence="3">Uncharacterized protein</fullName>
    </submittedName>
</protein>
<sequence length="283" mass="32958">MDPMQFSNDLDIQSGYDFNESSEQFYDRKYKNVLYQSSTKPQISSGMPQIESSTADENNVGRGKGDDVLKVLTDNVSMDEFMANVASQTGDGGCTFKDVLCDELSIFNAFVKNVFDNQHEDISHLLDQEEISLRERYEQWTRMIKNRSNRVKNFLKEILPNCSWEDYKRKYGSQIRMQTWGSSDCGPEGDFNAWRQESFLKLLFLEDEAKKLQTENDEMLKAVEDLRCSKYMNHTRRAKAGKLLHQNNLRLEKKLKQLREERNGLSGVINDLFLKYEESQQSV</sequence>
<reference evidence="3 4" key="1">
    <citation type="submission" date="2024-03" db="EMBL/GenBank/DDBJ databases">
        <title>The genome assembly and annotation of the cricket Gryllus longicercus Weissman &amp; Gray.</title>
        <authorList>
            <person name="Szrajer S."/>
            <person name="Gray D."/>
            <person name="Ylla G."/>
        </authorList>
    </citation>
    <scope>NUCLEOTIDE SEQUENCE [LARGE SCALE GENOMIC DNA]</scope>
    <source>
        <strain evidence="3">DAG 2021-001</strain>
        <tissue evidence="3">Whole body minus gut</tissue>
    </source>
</reference>
<keyword evidence="1" id="KW-0175">Coiled coil</keyword>
<gene>
    <name evidence="3" type="ORF">R5R35_011213</name>
</gene>
<organism evidence="3 4">
    <name type="scientific">Gryllus longicercus</name>
    <dbReference type="NCBI Taxonomy" id="2509291"/>
    <lineage>
        <taxon>Eukaryota</taxon>
        <taxon>Metazoa</taxon>
        <taxon>Ecdysozoa</taxon>
        <taxon>Arthropoda</taxon>
        <taxon>Hexapoda</taxon>
        <taxon>Insecta</taxon>
        <taxon>Pterygota</taxon>
        <taxon>Neoptera</taxon>
        <taxon>Polyneoptera</taxon>
        <taxon>Orthoptera</taxon>
        <taxon>Ensifera</taxon>
        <taxon>Gryllidea</taxon>
        <taxon>Grylloidea</taxon>
        <taxon>Gryllidae</taxon>
        <taxon>Gryllinae</taxon>
        <taxon>Gryllus</taxon>
    </lineage>
</organism>
<dbReference type="EMBL" id="JAZDUA010000094">
    <property type="protein sequence ID" value="KAK7868467.1"/>
    <property type="molecule type" value="Genomic_DNA"/>
</dbReference>